<dbReference type="InterPro" id="IPR050223">
    <property type="entry name" value="D-isomer_2-hydroxyacid_DH"/>
</dbReference>
<keyword evidence="7" id="KW-1185">Reference proteome</keyword>
<dbReference type="CDD" id="cd12156">
    <property type="entry name" value="HPPR"/>
    <property type="match status" value="2"/>
</dbReference>
<dbReference type="EMBL" id="JAINDJ010000007">
    <property type="protein sequence ID" value="KAG9441611.1"/>
    <property type="molecule type" value="Genomic_DNA"/>
</dbReference>
<evidence type="ECO:0000256" key="2">
    <source>
        <dbReference type="ARBA" id="ARBA00023002"/>
    </source>
</evidence>
<accession>A0AAV7E151</accession>
<evidence type="ECO:0000256" key="3">
    <source>
        <dbReference type="ARBA" id="ARBA00023027"/>
    </source>
</evidence>
<feature type="domain" description="D-isomer specific 2-hydroxyacid dehydrogenase NAD-binding" evidence="5">
    <location>
        <begin position="258"/>
        <end position="431"/>
    </location>
</feature>
<dbReference type="PANTHER" id="PTHR10996">
    <property type="entry name" value="2-HYDROXYACID DEHYDROGENASE-RELATED"/>
    <property type="match status" value="1"/>
</dbReference>
<evidence type="ECO:0000313" key="7">
    <source>
        <dbReference type="Proteomes" id="UP000825729"/>
    </source>
</evidence>
<reference evidence="6 7" key="1">
    <citation type="submission" date="2021-07" db="EMBL/GenBank/DDBJ databases">
        <title>The Aristolochia fimbriata genome: insights into angiosperm evolution, floral development and chemical biosynthesis.</title>
        <authorList>
            <person name="Jiao Y."/>
        </authorList>
    </citation>
    <scope>NUCLEOTIDE SEQUENCE [LARGE SCALE GENOMIC DNA]</scope>
    <source>
        <strain evidence="6">IBCAS-2021</strain>
        <tissue evidence="6">Leaf</tissue>
    </source>
</reference>
<dbReference type="InterPro" id="IPR006139">
    <property type="entry name" value="D-isomer_2_OHA_DH_cat_dom"/>
</dbReference>
<dbReference type="SUPFAM" id="SSF52283">
    <property type="entry name" value="Formate/glycerate dehydrogenase catalytic domain-like"/>
    <property type="match status" value="3"/>
</dbReference>
<dbReference type="PANTHER" id="PTHR10996:SF179">
    <property type="entry name" value="D-ISOMER SPECIFIC 2-HYDROXYACID DEHYDROGENASE FAMILY PROTEIN-RELATED"/>
    <property type="match status" value="1"/>
</dbReference>
<dbReference type="AlphaFoldDB" id="A0AAV7E151"/>
<proteinExistence type="predicted"/>
<dbReference type="InterPro" id="IPR036291">
    <property type="entry name" value="NAD(P)-bd_dom_sf"/>
</dbReference>
<organism evidence="6 7">
    <name type="scientific">Aristolochia fimbriata</name>
    <name type="common">White veined hardy Dutchman's pipe vine</name>
    <dbReference type="NCBI Taxonomy" id="158543"/>
    <lineage>
        <taxon>Eukaryota</taxon>
        <taxon>Viridiplantae</taxon>
        <taxon>Streptophyta</taxon>
        <taxon>Embryophyta</taxon>
        <taxon>Tracheophyta</taxon>
        <taxon>Spermatophyta</taxon>
        <taxon>Magnoliopsida</taxon>
        <taxon>Magnoliidae</taxon>
        <taxon>Piperales</taxon>
        <taxon>Aristolochiaceae</taxon>
        <taxon>Aristolochia</taxon>
    </lineage>
</organism>
<dbReference type="GO" id="GO:0051287">
    <property type="term" value="F:NAD binding"/>
    <property type="evidence" value="ECO:0007669"/>
    <property type="project" value="InterPro"/>
</dbReference>
<dbReference type="FunFam" id="3.40.50.720:FF:000213">
    <property type="entry name" value="Putative 2-hydroxyacid dehydrogenase"/>
    <property type="match status" value="2"/>
</dbReference>
<evidence type="ECO:0000259" key="5">
    <source>
        <dbReference type="Pfam" id="PF02826"/>
    </source>
</evidence>
<keyword evidence="1" id="KW-0521">NADP</keyword>
<dbReference type="Pfam" id="PF00389">
    <property type="entry name" value="2-Hacid_dh"/>
    <property type="match status" value="2"/>
</dbReference>
<keyword evidence="2" id="KW-0560">Oxidoreductase</keyword>
<gene>
    <name evidence="6" type="ORF">H6P81_017465</name>
</gene>
<feature type="domain" description="D-isomer specific 2-hydroxyacid dehydrogenase catalytic" evidence="4">
    <location>
        <begin position="534"/>
        <end position="808"/>
    </location>
</feature>
<dbReference type="GO" id="GO:0005829">
    <property type="term" value="C:cytosol"/>
    <property type="evidence" value="ECO:0007669"/>
    <property type="project" value="TreeGrafter"/>
</dbReference>
<dbReference type="InterPro" id="IPR006140">
    <property type="entry name" value="D-isomer_DH_NAD-bd"/>
</dbReference>
<feature type="domain" description="D-isomer specific 2-hydroxyacid dehydrogenase NAD-binding" evidence="5">
    <location>
        <begin position="604"/>
        <end position="777"/>
    </location>
</feature>
<feature type="domain" description="D-isomer specific 2-hydroxyacid dehydrogenase catalytic" evidence="4">
    <location>
        <begin position="189"/>
        <end position="458"/>
    </location>
</feature>
<evidence type="ECO:0000313" key="6">
    <source>
        <dbReference type="EMBL" id="KAG9441611.1"/>
    </source>
</evidence>
<sequence length="810" mass="89050">MEEPDKPWVLLFCRLLGPCMEALSLPYRVLKPWESPLPLHQFLQSVAESVSAAITRGPRSVDAALIRSLPALKFLFTTSAGLDHIDLDECKRREIAVAYAGTLFSEDAADYAVGLFLDALRRISAADRGFGFCLGKIWEVDSLCAMEETDKPSVLLFSRFFVPSTEALSLKYRILKPWESPLPFDQFLESEAQSARAAIVSGLFSVDAALIRSLPALQFLFTTSAGLEHVDLDACKRRGIAVAYAGTLYSEDVADCAVGLLIDVLRRISAADRYVRQGLWAMQGDFPLGSKLGGKHVGIIGLGSIGLEVAKRLEAFGCIISYNSRKQKPLLPYQFFANVCDLAAKCDALIVCCAYNTETYHLINEDVLLSLGAKGVIINVGRGKLVDEKALVNCLAQGKIGGAGLDVFENEPDVPQELYNLDNVVLSPHRAVLTEESRSGMRELMLSNLDAFFANKPLIPGLTVFKRRLINSVHVLTRWEKKPETRSPHWPMKETDKPSVLVFSPFLAPSTETLSLHYRILKPWESPLPFDQFLRSEAQAVRAGIVSGLFSVDAALIRSLPALQFLFTASAGVEHVDLRECKRRGIAVAYAGPLFSEDAADYAVGLLIDVLRRISAADRYVRQGLWTVRGDYPLGSKLWGKHIGIIGVGSIGLRVAKRLEAFGCIISYNSRQQKPSLPYPFFPNVCDLADKCEALIVCCAFNSETYHLINEDVLLSLGPEGVIINVGRGKLVDEKALVNCLTQGKIGGAGLDVFENEPDVPQELYNLDNVVLSPHRAVHTEESRLGMHKLMLSNVEAFFANKPLISPVPI</sequence>
<comment type="caution">
    <text evidence="6">The sequence shown here is derived from an EMBL/GenBank/DDBJ whole genome shotgun (WGS) entry which is preliminary data.</text>
</comment>
<evidence type="ECO:0000259" key="4">
    <source>
        <dbReference type="Pfam" id="PF00389"/>
    </source>
</evidence>
<evidence type="ECO:0000256" key="1">
    <source>
        <dbReference type="ARBA" id="ARBA00022857"/>
    </source>
</evidence>
<dbReference type="GO" id="GO:0016618">
    <property type="term" value="F:hydroxypyruvate reductase [NAD(P)H] activity"/>
    <property type="evidence" value="ECO:0007669"/>
    <property type="project" value="TreeGrafter"/>
</dbReference>
<dbReference type="Proteomes" id="UP000825729">
    <property type="component" value="Unassembled WGS sequence"/>
</dbReference>
<dbReference type="Gene3D" id="3.40.50.720">
    <property type="entry name" value="NAD(P)-binding Rossmann-like Domain"/>
    <property type="match status" value="5"/>
</dbReference>
<protein>
    <submittedName>
        <fullName evidence="6">Uncharacterized protein</fullName>
    </submittedName>
</protein>
<keyword evidence="3" id="KW-0520">NAD</keyword>
<dbReference type="GO" id="GO:0030267">
    <property type="term" value="F:glyoxylate reductase (NADPH) activity"/>
    <property type="evidence" value="ECO:0007669"/>
    <property type="project" value="TreeGrafter"/>
</dbReference>
<name>A0AAV7E151_ARIFI</name>
<dbReference type="SUPFAM" id="SSF51735">
    <property type="entry name" value="NAD(P)-binding Rossmann-fold domains"/>
    <property type="match status" value="2"/>
</dbReference>
<dbReference type="Pfam" id="PF02826">
    <property type="entry name" value="2-Hacid_dh_C"/>
    <property type="match status" value="2"/>
</dbReference>